<evidence type="ECO:0000256" key="1">
    <source>
        <dbReference type="SAM" id="Phobius"/>
    </source>
</evidence>
<dbReference type="Proteomes" id="UP001328107">
    <property type="component" value="Unassembled WGS sequence"/>
</dbReference>
<gene>
    <name evidence="2" type="ORF">PMAYCL1PPCAC_05307</name>
</gene>
<comment type="caution">
    <text evidence="2">The sequence shown here is derived from an EMBL/GenBank/DDBJ whole genome shotgun (WGS) entry which is preliminary data.</text>
</comment>
<keyword evidence="1" id="KW-1133">Transmembrane helix</keyword>
<proteinExistence type="predicted"/>
<evidence type="ECO:0000313" key="2">
    <source>
        <dbReference type="EMBL" id="GMR35112.1"/>
    </source>
</evidence>
<sequence>DSLFSLSGHFALIFRENHPHLSVVDIHFAHSDFSCLLLSCFSYSQFALENISRATCLLMTQPFPPVYSPLFLLRLFFVEFANVFQLKCKMTADSEEPFDRSDESYHHFCCCCETHVEKAVIVMGVIYFIVELYAVWNHFSDGNPTFPICFFSVAILLVFGIWKRNRKALLIFLILLSAILLVEFALCIHDLPELIKEFEDELKNSTAPATAPPPTMLIVETAVKIIHLCLRVFVGAYLFKVLLNFRQFIKESASQPPAPIQYTAIAEPIPYAAIAQQTPPPAYTSTD</sequence>
<dbReference type="AlphaFoldDB" id="A0AAN4ZC91"/>
<reference evidence="3" key="1">
    <citation type="submission" date="2022-10" db="EMBL/GenBank/DDBJ databases">
        <title>Genome assembly of Pristionchus species.</title>
        <authorList>
            <person name="Yoshida K."/>
            <person name="Sommer R.J."/>
        </authorList>
    </citation>
    <scope>NUCLEOTIDE SEQUENCE [LARGE SCALE GENOMIC DNA]</scope>
    <source>
        <strain evidence="3">RS5460</strain>
    </source>
</reference>
<feature type="transmembrane region" description="Helical" evidence="1">
    <location>
        <begin position="145"/>
        <end position="162"/>
    </location>
</feature>
<keyword evidence="1" id="KW-0472">Membrane</keyword>
<keyword evidence="3" id="KW-1185">Reference proteome</keyword>
<dbReference type="EMBL" id="BTRK01000002">
    <property type="protein sequence ID" value="GMR35112.1"/>
    <property type="molecule type" value="Genomic_DNA"/>
</dbReference>
<accession>A0AAN4ZC91</accession>
<feature type="transmembrane region" description="Helical" evidence="1">
    <location>
        <begin position="225"/>
        <end position="243"/>
    </location>
</feature>
<name>A0AAN4ZC91_9BILA</name>
<feature type="transmembrane region" description="Helical" evidence="1">
    <location>
        <begin position="120"/>
        <end position="139"/>
    </location>
</feature>
<organism evidence="2 3">
    <name type="scientific">Pristionchus mayeri</name>
    <dbReference type="NCBI Taxonomy" id="1317129"/>
    <lineage>
        <taxon>Eukaryota</taxon>
        <taxon>Metazoa</taxon>
        <taxon>Ecdysozoa</taxon>
        <taxon>Nematoda</taxon>
        <taxon>Chromadorea</taxon>
        <taxon>Rhabditida</taxon>
        <taxon>Rhabditina</taxon>
        <taxon>Diplogasteromorpha</taxon>
        <taxon>Diplogasteroidea</taxon>
        <taxon>Neodiplogasteridae</taxon>
        <taxon>Pristionchus</taxon>
    </lineage>
</organism>
<feature type="transmembrane region" description="Helical" evidence="1">
    <location>
        <begin position="66"/>
        <end position="84"/>
    </location>
</feature>
<feature type="transmembrane region" description="Helical" evidence="1">
    <location>
        <begin position="169"/>
        <end position="191"/>
    </location>
</feature>
<feature type="non-terminal residue" evidence="2">
    <location>
        <position position="1"/>
    </location>
</feature>
<protein>
    <submittedName>
        <fullName evidence="2">Uncharacterized protein</fullName>
    </submittedName>
</protein>
<keyword evidence="1" id="KW-0812">Transmembrane</keyword>
<evidence type="ECO:0000313" key="3">
    <source>
        <dbReference type="Proteomes" id="UP001328107"/>
    </source>
</evidence>